<keyword evidence="3" id="KW-1185">Reference proteome</keyword>
<evidence type="ECO:0000313" key="2">
    <source>
        <dbReference type="EMBL" id="KAF2797314.1"/>
    </source>
</evidence>
<feature type="compositionally biased region" description="Basic residues" evidence="1">
    <location>
        <begin position="337"/>
        <end position="348"/>
    </location>
</feature>
<reference evidence="2" key="1">
    <citation type="journal article" date="2020" name="Stud. Mycol.">
        <title>101 Dothideomycetes genomes: a test case for predicting lifestyles and emergence of pathogens.</title>
        <authorList>
            <person name="Haridas S."/>
            <person name="Albert R."/>
            <person name="Binder M."/>
            <person name="Bloem J."/>
            <person name="Labutti K."/>
            <person name="Salamov A."/>
            <person name="Andreopoulos B."/>
            <person name="Baker S."/>
            <person name="Barry K."/>
            <person name="Bills G."/>
            <person name="Bluhm B."/>
            <person name="Cannon C."/>
            <person name="Castanera R."/>
            <person name="Culley D."/>
            <person name="Daum C."/>
            <person name="Ezra D."/>
            <person name="Gonzalez J."/>
            <person name="Henrissat B."/>
            <person name="Kuo A."/>
            <person name="Liang C."/>
            <person name="Lipzen A."/>
            <person name="Lutzoni F."/>
            <person name="Magnuson J."/>
            <person name="Mondo S."/>
            <person name="Nolan M."/>
            <person name="Ohm R."/>
            <person name="Pangilinan J."/>
            <person name="Park H.-J."/>
            <person name="Ramirez L."/>
            <person name="Alfaro M."/>
            <person name="Sun H."/>
            <person name="Tritt A."/>
            <person name="Yoshinaga Y."/>
            <person name="Zwiers L.-H."/>
            <person name="Turgeon B."/>
            <person name="Goodwin S."/>
            <person name="Spatafora J."/>
            <person name="Crous P."/>
            <person name="Grigoriev I."/>
        </authorList>
    </citation>
    <scope>NUCLEOTIDE SEQUENCE</scope>
    <source>
        <strain evidence="2">CBS 109.77</strain>
    </source>
</reference>
<organism evidence="2 3">
    <name type="scientific">Melanomma pulvis-pyrius CBS 109.77</name>
    <dbReference type="NCBI Taxonomy" id="1314802"/>
    <lineage>
        <taxon>Eukaryota</taxon>
        <taxon>Fungi</taxon>
        <taxon>Dikarya</taxon>
        <taxon>Ascomycota</taxon>
        <taxon>Pezizomycotina</taxon>
        <taxon>Dothideomycetes</taxon>
        <taxon>Pleosporomycetidae</taxon>
        <taxon>Pleosporales</taxon>
        <taxon>Melanommataceae</taxon>
        <taxon>Melanomma</taxon>
    </lineage>
</organism>
<sequence length="357" mass="41861">MARKWLPDAIMLQIMFASDVQTMQNMRLACRAFYALMEAYSNSIVSTIRLRHDETVWKYFSIAAPKKPPLRIAFELDRRIRTAKWIAAMALRDQPTMTPEEANASEPFYPRMDFHDMFDYIVVGLGIIWHLSSIFKAGSRQGIRSWTSKYPSNARQQFDYIRALDDEGLKAYYHSKAYCTPILFSPRAGVKTDKRDPHEPANEKLSNWYSWFILQEGPEFFVNLWGSVDGDERCVERLLDSRKRRNEEQYDSETEWLQDVIRKRFYRNLGDGFHDYADLVARNEEERWRMVEGWIEESELDGGEGREGGGLRTAVLTVRWTSILDKRNAEKDEEKKRGRRERAKKKVKGLWIGGGNK</sequence>
<feature type="region of interest" description="Disordered" evidence="1">
    <location>
        <begin position="329"/>
        <end position="357"/>
    </location>
</feature>
<dbReference type="OrthoDB" id="3795018at2759"/>
<dbReference type="AlphaFoldDB" id="A0A6A6XM56"/>
<protein>
    <recommendedName>
        <fullName evidence="4">F-box domain-containing protein</fullName>
    </recommendedName>
</protein>
<name>A0A6A6XM56_9PLEO</name>
<dbReference type="Proteomes" id="UP000799757">
    <property type="component" value="Unassembled WGS sequence"/>
</dbReference>
<evidence type="ECO:0008006" key="4">
    <source>
        <dbReference type="Google" id="ProtNLM"/>
    </source>
</evidence>
<dbReference type="EMBL" id="MU001809">
    <property type="protein sequence ID" value="KAF2797314.1"/>
    <property type="molecule type" value="Genomic_DNA"/>
</dbReference>
<evidence type="ECO:0000256" key="1">
    <source>
        <dbReference type="SAM" id="MobiDB-lite"/>
    </source>
</evidence>
<accession>A0A6A6XM56</accession>
<proteinExistence type="predicted"/>
<evidence type="ECO:0000313" key="3">
    <source>
        <dbReference type="Proteomes" id="UP000799757"/>
    </source>
</evidence>
<gene>
    <name evidence="2" type="ORF">K505DRAFT_269740</name>
</gene>